<evidence type="ECO:0000256" key="1">
    <source>
        <dbReference type="SAM" id="Coils"/>
    </source>
</evidence>
<sequence length="294" mass="32491">MNFITPIPASALASKKFLQILASVATVGLVEPVAVIEDSNHAGSFRVLDGRLRVEALRRLNRDDAPCMTATDDESYTYNRHISRLTPVQDARMIARAIEHGVSRERIATVLGISKNTVRQKAVMLDGICREAQALLADKNCPGKTFSALKSMRPPRQVEAAELMCGQGNFASTFARAILAATPPELLEPTRYKRKTGDLGEQLAHLERELASLQSQVGMIEESYGVNHLHLSVAASYVSTLMANEVIAQWLIEQYPEYSSQFQTIANEADSAHEPRRPIKLPFRRRAPASRVPT</sequence>
<dbReference type="SUPFAM" id="SSF110849">
    <property type="entry name" value="ParB/Sulfiredoxin"/>
    <property type="match status" value="1"/>
</dbReference>
<dbReference type="InterPro" id="IPR036086">
    <property type="entry name" value="ParB/Sulfiredoxin_sf"/>
</dbReference>
<dbReference type="PANTHER" id="PTHR33375:SF1">
    <property type="entry name" value="CHROMOSOME-PARTITIONING PROTEIN PARB-RELATED"/>
    <property type="match status" value="1"/>
</dbReference>
<evidence type="ECO:0000313" key="4">
    <source>
        <dbReference type="EMBL" id="CAB3745485.1"/>
    </source>
</evidence>
<dbReference type="Pfam" id="PF07506">
    <property type="entry name" value="RepB"/>
    <property type="match status" value="1"/>
</dbReference>
<reference evidence="4 5" key="1">
    <citation type="submission" date="2020-04" db="EMBL/GenBank/DDBJ databases">
        <authorList>
            <person name="De Canck E."/>
        </authorList>
    </citation>
    <scope>NUCLEOTIDE SEQUENCE [LARGE SCALE GENOMIC DNA]</scope>
    <source>
        <strain evidence="4 5">LMG 24238</strain>
    </source>
</reference>
<protein>
    <recommendedName>
        <fullName evidence="3">RepB plasmid partition domain-containing protein</fullName>
    </recommendedName>
</protein>
<feature type="coiled-coil region" evidence="1">
    <location>
        <begin position="196"/>
        <end position="223"/>
    </location>
</feature>
<organism evidence="4 5">
    <name type="scientific">Paraburkholderia sediminicola</name>
    <dbReference type="NCBI Taxonomy" id="458836"/>
    <lineage>
        <taxon>Bacteria</taxon>
        <taxon>Pseudomonadati</taxon>
        <taxon>Pseudomonadota</taxon>
        <taxon>Betaproteobacteria</taxon>
        <taxon>Burkholderiales</taxon>
        <taxon>Burkholderiaceae</taxon>
        <taxon>Paraburkholderia</taxon>
    </lineage>
</organism>
<dbReference type="PANTHER" id="PTHR33375">
    <property type="entry name" value="CHROMOSOME-PARTITIONING PROTEIN PARB-RELATED"/>
    <property type="match status" value="1"/>
</dbReference>
<keyword evidence="1" id="KW-0175">Coiled coil</keyword>
<accession>A0A6J5CX03</accession>
<feature type="compositionally biased region" description="Basic residues" evidence="2">
    <location>
        <begin position="278"/>
        <end position="288"/>
    </location>
</feature>
<dbReference type="SUPFAM" id="SSF109709">
    <property type="entry name" value="KorB DNA-binding domain-like"/>
    <property type="match status" value="1"/>
</dbReference>
<evidence type="ECO:0000256" key="2">
    <source>
        <dbReference type="SAM" id="MobiDB-lite"/>
    </source>
</evidence>
<feature type="region of interest" description="Disordered" evidence="2">
    <location>
        <begin position="269"/>
        <end position="294"/>
    </location>
</feature>
<dbReference type="Proteomes" id="UP000494255">
    <property type="component" value="Unassembled WGS sequence"/>
</dbReference>
<gene>
    <name evidence="4" type="ORF">LMG24238_07621</name>
</gene>
<proteinExistence type="predicted"/>
<dbReference type="Gene3D" id="1.10.10.2830">
    <property type="match status" value="1"/>
</dbReference>
<dbReference type="InterPro" id="IPR011111">
    <property type="entry name" value="Plasmid_RepB"/>
</dbReference>
<dbReference type="GO" id="GO:0005694">
    <property type="term" value="C:chromosome"/>
    <property type="evidence" value="ECO:0007669"/>
    <property type="project" value="TreeGrafter"/>
</dbReference>
<dbReference type="GO" id="GO:0007059">
    <property type="term" value="P:chromosome segregation"/>
    <property type="evidence" value="ECO:0007669"/>
    <property type="project" value="TreeGrafter"/>
</dbReference>
<evidence type="ECO:0000259" key="3">
    <source>
        <dbReference type="Pfam" id="PF07506"/>
    </source>
</evidence>
<keyword evidence="5" id="KW-1185">Reference proteome</keyword>
<dbReference type="EMBL" id="CADIKC010000022">
    <property type="protein sequence ID" value="CAB3745485.1"/>
    <property type="molecule type" value="Genomic_DNA"/>
</dbReference>
<name>A0A6J5CX03_9BURK</name>
<feature type="domain" description="RepB plasmid partition" evidence="3">
    <location>
        <begin position="83"/>
        <end position="262"/>
    </location>
</feature>
<dbReference type="AlphaFoldDB" id="A0A6J5CX03"/>
<evidence type="ECO:0000313" key="5">
    <source>
        <dbReference type="Proteomes" id="UP000494255"/>
    </source>
</evidence>
<dbReference type="InterPro" id="IPR050336">
    <property type="entry name" value="Chromosome_partition/occlusion"/>
</dbReference>